<evidence type="ECO:0000313" key="2">
    <source>
        <dbReference type="Proteomes" id="UP000799441"/>
    </source>
</evidence>
<gene>
    <name evidence="1" type="ORF">K431DRAFT_284186</name>
</gene>
<name>A0A9P4Q7W6_9PEZI</name>
<sequence length="98" mass="9920">MQNLPVFAGALIGHTAAKGSIAVVVACHWDLSLASEPCPCTTVIGQGCGSALDAMLSCTIGKAWKLLGDASASVRRFPVATAHQSARSATSQSTCTST</sequence>
<comment type="caution">
    <text evidence="1">The sequence shown here is derived from an EMBL/GenBank/DDBJ whole genome shotgun (WGS) entry which is preliminary data.</text>
</comment>
<proteinExistence type="predicted"/>
<organism evidence="1 2">
    <name type="scientific">Polychaeton citri CBS 116435</name>
    <dbReference type="NCBI Taxonomy" id="1314669"/>
    <lineage>
        <taxon>Eukaryota</taxon>
        <taxon>Fungi</taxon>
        <taxon>Dikarya</taxon>
        <taxon>Ascomycota</taxon>
        <taxon>Pezizomycotina</taxon>
        <taxon>Dothideomycetes</taxon>
        <taxon>Dothideomycetidae</taxon>
        <taxon>Capnodiales</taxon>
        <taxon>Capnodiaceae</taxon>
        <taxon>Polychaeton</taxon>
    </lineage>
</organism>
<dbReference type="EMBL" id="MU003784">
    <property type="protein sequence ID" value="KAF2722238.1"/>
    <property type="molecule type" value="Genomic_DNA"/>
</dbReference>
<dbReference type="AlphaFoldDB" id="A0A9P4Q7W6"/>
<accession>A0A9P4Q7W6</accession>
<protein>
    <submittedName>
        <fullName evidence="1">Uncharacterized protein</fullName>
    </submittedName>
</protein>
<reference evidence="1" key="1">
    <citation type="journal article" date="2020" name="Stud. Mycol.">
        <title>101 Dothideomycetes genomes: a test case for predicting lifestyles and emergence of pathogens.</title>
        <authorList>
            <person name="Haridas S."/>
            <person name="Albert R."/>
            <person name="Binder M."/>
            <person name="Bloem J."/>
            <person name="Labutti K."/>
            <person name="Salamov A."/>
            <person name="Andreopoulos B."/>
            <person name="Baker S."/>
            <person name="Barry K."/>
            <person name="Bills G."/>
            <person name="Bluhm B."/>
            <person name="Cannon C."/>
            <person name="Castanera R."/>
            <person name="Culley D."/>
            <person name="Daum C."/>
            <person name="Ezra D."/>
            <person name="Gonzalez J."/>
            <person name="Henrissat B."/>
            <person name="Kuo A."/>
            <person name="Liang C."/>
            <person name="Lipzen A."/>
            <person name="Lutzoni F."/>
            <person name="Magnuson J."/>
            <person name="Mondo S."/>
            <person name="Nolan M."/>
            <person name="Ohm R."/>
            <person name="Pangilinan J."/>
            <person name="Park H.-J."/>
            <person name="Ramirez L."/>
            <person name="Alfaro M."/>
            <person name="Sun H."/>
            <person name="Tritt A."/>
            <person name="Yoshinaga Y."/>
            <person name="Zwiers L.-H."/>
            <person name="Turgeon B."/>
            <person name="Goodwin S."/>
            <person name="Spatafora J."/>
            <person name="Crous P."/>
            <person name="Grigoriev I."/>
        </authorList>
    </citation>
    <scope>NUCLEOTIDE SEQUENCE</scope>
    <source>
        <strain evidence="1">CBS 116435</strain>
    </source>
</reference>
<evidence type="ECO:0000313" key="1">
    <source>
        <dbReference type="EMBL" id="KAF2722238.1"/>
    </source>
</evidence>
<dbReference type="Proteomes" id="UP000799441">
    <property type="component" value="Unassembled WGS sequence"/>
</dbReference>
<keyword evidence="2" id="KW-1185">Reference proteome</keyword>